<feature type="compositionally biased region" description="Basic and acidic residues" evidence="1">
    <location>
        <begin position="331"/>
        <end position="345"/>
    </location>
</feature>
<dbReference type="PROSITE" id="PS50405">
    <property type="entry name" value="GST_CTER"/>
    <property type="match status" value="1"/>
</dbReference>
<dbReference type="RefSeq" id="WP_070103743.1">
    <property type="nucleotide sequence ID" value="NZ_CZAL01000022.1"/>
</dbReference>
<dbReference type="GO" id="GO:0004364">
    <property type="term" value="F:glutathione transferase activity"/>
    <property type="evidence" value="ECO:0007669"/>
    <property type="project" value="InterPro"/>
</dbReference>
<dbReference type="InterPro" id="IPR016639">
    <property type="entry name" value="GST_Omega/GSH"/>
</dbReference>
<accession>A0A174S3B2</accession>
<feature type="region of interest" description="Disordered" evidence="1">
    <location>
        <begin position="331"/>
        <end position="355"/>
    </location>
</feature>
<dbReference type="Gene3D" id="1.20.1050.10">
    <property type="match status" value="2"/>
</dbReference>
<feature type="domain" description="GST C-terminal" evidence="2">
    <location>
        <begin position="175"/>
        <end position="300"/>
    </location>
</feature>
<gene>
    <name evidence="3" type="ORF">ERS852498_03119</name>
</gene>
<name>A0A174S3B2_9FIRM</name>
<sequence length="632" mass="72621">MANYDYEIINGRKIRVRPKETVSEIDKNGYFRRQPNHFTTLFGDGENDLKAEGNKRYRLVWAKLCHWSNRAAIVRELEGLEDQISVNMVEHAPHEKNLGWEYVYNENNIDPVLGDQFLSEAYYRADDDYQGRTTVPALIDTTTGKVVNNDYNWLTTYFEVNFRPWHKKGVPELYPVELREEIDKMNLWLFDNINNAVYRSSFSRSNEGHFDGVNTFYAAMDRLEKRLETNRFLFGDYVTDSDIRLYVTLARLDIRYTAQLGETKRPLYTYKNLWGYAKELWEIPAFKNNTFFADFAVPPADAKGSVERSFNVRFLKQLDFAQFWGNVDDRSALSSDPEHKLKAETDAGTARSDADVEIEKNREDAAIYAKIHAIPSTEFAKYTEEELPTKKDPASLPPLADTREEDYQTILAEIRELPDGPELSPTANAKSSTAAAEEVKKKIAEPLDTMLNAVELAQYVESAKQFYGALEELETALGATRFLAGDFVTEADAALYVTLVRFELLYSRYLGPVKYRVQDLKNVSDYLKDLYQIPAFAHHTDFAAIIRQGRIEGEKDGFRASTHYDLALPKIDWDAQWKVSTERAYLSSDPTHPIYLGNNRRFYIDPTWYDLGAESPKKEEKETPPSCGCCCG</sequence>
<dbReference type="Gene3D" id="3.40.30.10">
    <property type="entry name" value="Glutaredoxin"/>
    <property type="match status" value="1"/>
</dbReference>
<dbReference type="GO" id="GO:0005737">
    <property type="term" value="C:cytoplasm"/>
    <property type="evidence" value="ECO:0007669"/>
    <property type="project" value="TreeGrafter"/>
</dbReference>
<evidence type="ECO:0000256" key="1">
    <source>
        <dbReference type="SAM" id="MobiDB-lite"/>
    </source>
</evidence>
<dbReference type="InterPro" id="IPR010987">
    <property type="entry name" value="Glutathione-S-Trfase_C-like"/>
</dbReference>
<proteinExistence type="predicted"/>
<dbReference type="PANTHER" id="PTHR32419">
    <property type="entry name" value="GLUTATHIONYL-HYDROQUINONE REDUCTASE"/>
    <property type="match status" value="1"/>
</dbReference>
<evidence type="ECO:0000313" key="4">
    <source>
        <dbReference type="Proteomes" id="UP000095709"/>
    </source>
</evidence>
<dbReference type="Pfam" id="PF13410">
    <property type="entry name" value="GST_C_2"/>
    <property type="match status" value="2"/>
</dbReference>
<evidence type="ECO:0000259" key="2">
    <source>
        <dbReference type="PROSITE" id="PS50405"/>
    </source>
</evidence>
<dbReference type="InterPro" id="IPR036282">
    <property type="entry name" value="Glutathione-S-Trfase_C_sf"/>
</dbReference>
<dbReference type="AlphaFoldDB" id="A0A174S3B2"/>
<dbReference type="EMBL" id="CZAL01000022">
    <property type="protein sequence ID" value="CUP90996.1"/>
    <property type="molecule type" value="Genomic_DNA"/>
</dbReference>
<evidence type="ECO:0000313" key="3">
    <source>
        <dbReference type="EMBL" id="CUP90996.1"/>
    </source>
</evidence>
<protein>
    <recommendedName>
        <fullName evidence="2">GST C-terminal domain-containing protein</fullName>
    </recommendedName>
</protein>
<organism evidence="3 4">
    <name type="scientific">Fusicatenibacter saccharivorans</name>
    <dbReference type="NCBI Taxonomy" id="1150298"/>
    <lineage>
        <taxon>Bacteria</taxon>
        <taxon>Bacillati</taxon>
        <taxon>Bacillota</taxon>
        <taxon>Clostridia</taxon>
        <taxon>Lachnospirales</taxon>
        <taxon>Lachnospiraceae</taxon>
        <taxon>Fusicatenibacter</taxon>
    </lineage>
</organism>
<dbReference type="Proteomes" id="UP000095709">
    <property type="component" value="Unassembled WGS sequence"/>
</dbReference>
<reference evidence="3 4" key="1">
    <citation type="submission" date="2015-09" db="EMBL/GenBank/DDBJ databases">
        <authorList>
            <consortium name="Pathogen Informatics"/>
        </authorList>
    </citation>
    <scope>NUCLEOTIDE SEQUENCE [LARGE SCALE GENOMIC DNA]</scope>
    <source>
        <strain evidence="3 4">2789STDY5834885</strain>
    </source>
</reference>
<dbReference type="PANTHER" id="PTHR32419:SF6">
    <property type="entry name" value="GLUTATHIONE S-TRANSFERASE OMEGA-LIKE 1-RELATED"/>
    <property type="match status" value="1"/>
</dbReference>
<dbReference type="SUPFAM" id="SSF47616">
    <property type="entry name" value="GST C-terminal domain-like"/>
    <property type="match status" value="2"/>
</dbReference>